<feature type="region of interest" description="Disordered" evidence="2">
    <location>
        <begin position="569"/>
        <end position="629"/>
    </location>
</feature>
<keyword evidence="1" id="KW-0175">Coiled coil</keyword>
<feature type="region of interest" description="Disordered" evidence="2">
    <location>
        <begin position="408"/>
        <end position="466"/>
    </location>
</feature>
<feature type="region of interest" description="Disordered" evidence="2">
    <location>
        <begin position="740"/>
        <end position="760"/>
    </location>
</feature>
<feature type="region of interest" description="Disordered" evidence="2">
    <location>
        <begin position="1433"/>
        <end position="1511"/>
    </location>
</feature>
<feature type="compositionally biased region" description="Low complexity" evidence="2">
    <location>
        <begin position="842"/>
        <end position="857"/>
    </location>
</feature>
<proteinExistence type="predicted"/>
<feature type="compositionally biased region" description="Polar residues" evidence="2">
    <location>
        <begin position="682"/>
        <end position="692"/>
    </location>
</feature>
<keyword evidence="4" id="KW-1185">Reference proteome</keyword>
<feature type="compositionally biased region" description="Low complexity" evidence="2">
    <location>
        <begin position="809"/>
        <end position="829"/>
    </location>
</feature>
<feature type="coiled-coil region" evidence="1">
    <location>
        <begin position="7"/>
        <end position="48"/>
    </location>
</feature>
<gene>
    <name evidence="3" type="ORF">APICC_07461</name>
</gene>
<feature type="region of interest" description="Disordered" evidence="2">
    <location>
        <begin position="157"/>
        <end position="229"/>
    </location>
</feature>
<dbReference type="PANTHER" id="PTHR47096">
    <property type="entry name" value="MISSHAPEN LIKE KINASE 1"/>
    <property type="match status" value="1"/>
</dbReference>
<feature type="compositionally biased region" description="Polar residues" evidence="2">
    <location>
        <begin position="432"/>
        <end position="449"/>
    </location>
</feature>
<feature type="region of interest" description="Disordered" evidence="2">
    <location>
        <begin position="1177"/>
        <end position="1220"/>
    </location>
</feature>
<feature type="compositionally biased region" description="Polar residues" evidence="2">
    <location>
        <begin position="920"/>
        <end position="959"/>
    </location>
</feature>
<dbReference type="PANTHER" id="PTHR47096:SF1">
    <property type="entry name" value="MISSHAPEN LIKE KINASE 1"/>
    <property type="match status" value="1"/>
</dbReference>
<feature type="region of interest" description="Disordered" evidence="2">
    <location>
        <begin position="809"/>
        <end position="959"/>
    </location>
</feature>
<feature type="compositionally biased region" description="Basic and acidic residues" evidence="2">
    <location>
        <begin position="1794"/>
        <end position="1811"/>
    </location>
</feature>
<feature type="compositionally biased region" description="Basic residues" evidence="2">
    <location>
        <begin position="203"/>
        <end position="220"/>
    </location>
</feature>
<feature type="region of interest" description="Disordered" evidence="2">
    <location>
        <begin position="1302"/>
        <end position="1343"/>
    </location>
</feature>
<dbReference type="STRING" id="94128.A0A2A3EP01"/>
<feature type="region of interest" description="Disordered" evidence="2">
    <location>
        <begin position="1794"/>
        <end position="1813"/>
    </location>
</feature>
<feature type="compositionally biased region" description="Polar residues" evidence="2">
    <location>
        <begin position="600"/>
        <end position="629"/>
    </location>
</feature>
<accession>A0A2A3EP01</accession>
<evidence type="ECO:0000313" key="4">
    <source>
        <dbReference type="Proteomes" id="UP000242457"/>
    </source>
</evidence>
<feature type="region of interest" description="Disordered" evidence="2">
    <location>
        <begin position="680"/>
        <end position="699"/>
    </location>
</feature>
<feature type="compositionally biased region" description="Low complexity" evidence="2">
    <location>
        <begin position="1331"/>
        <end position="1343"/>
    </location>
</feature>
<reference evidence="3 4" key="1">
    <citation type="submission" date="2014-07" db="EMBL/GenBank/DDBJ databases">
        <title>Genomic and transcriptomic analysis on Apis cerana provide comprehensive insights into honey bee biology.</title>
        <authorList>
            <person name="Diao Q."/>
            <person name="Sun L."/>
            <person name="Zheng H."/>
            <person name="Zheng H."/>
            <person name="Xu S."/>
            <person name="Wang S."/>
            <person name="Zeng Z."/>
            <person name="Hu F."/>
            <person name="Su S."/>
            <person name="Wu J."/>
        </authorList>
    </citation>
    <scope>NUCLEOTIDE SEQUENCE [LARGE SCALE GENOMIC DNA]</scope>
    <source>
        <tissue evidence="3">Pupae without intestine</tissue>
    </source>
</reference>
<feature type="coiled-coil region" evidence="1">
    <location>
        <begin position="1847"/>
        <end position="1878"/>
    </location>
</feature>
<organism evidence="3 4">
    <name type="scientific">Apis cerana cerana</name>
    <name type="common">Oriental honeybee</name>
    <dbReference type="NCBI Taxonomy" id="94128"/>
    <lineage>
        <taxon>Eukaryota</taxon>
        <taxon>Metazoa</taxon>
        <taxon>Ecdysozoa</taxon>
        <taxon>Arthropoda</taxon>
        <taxon>Hexapoda</taxon>
        <taxon>Insecta</taxon>
        <taxon>Pterygota</taxon>
        <taxon>Neoptera</taxon>
        <taxon>Endopterygota</taxon>
        <taxon>Hymenoptera</taxon>
        <taxon>Apocrita</taxon>
        <taxon>Aculeata</taxon>
        <taxon>Apoidea</taxon>
        <taxon>Anthophila</taxon>
        <taxon>Apidae</taxon>
        <taxon>Apis</taxon>
    </lineage>
</organism>
<evidence type="ECO:0000256" key="2">
    <source>
        <dbReference type="SAM" id="MobiDB-lite"/>
    </source>
</evidence>
<dbReference type="EMBL" id="KZ288212">
    <property type="protein sequence ID" value="PBC32859.1"/>
    <property type="molecule type" value="Genomic_DNA"/>
</dbReference>
<feature type="region of interest" description="Disordered" evidence="2">
    <location>
        <begin position="1916"/>
        <end position="1944"/>
    </location>
</feature>
<sequence length="2121" mass="239126">MHARSKVVQQSKKCEALQQQYQEQLLQLQKTQENIQKLLLLQQQLRAQQQLLQSQTFVPSGFSNAGNDEDKQLHQVRLGDSQVADLASEDLVPPLPLTESLPSVFPPQNFLPQRPNPATKQDTSLPQELANLSGQGFKNEQLLQQRPNVGNVGQIEGNQRQGAKQIKEPSQVGLVSQNEGGQDEEEEVQLVYVPAETLAQRGQPKRGHGRKQYHPLRQHKQPQQQSQGVDAIGHDQNAFARQILQQIQMEREEKAQFLKEERMKEIARLNEEQRALERKARLQQEALQREQELQRQREAEKKKKELERLEELAKQRELERIREAREKQRLEELERRRLAEVRAKEEKRRAEEANRQREAERLAALERQKELEIQRQRERESEESRVEQPENRDVQAQALPLIRNQNQQLHRQQLSETPKQGKSKTRGRQRQRPNFQDQQSYREASTTPSPNQPPLSVYMGSPSSKTTNVKVSDVLRILKDAKTIAVLDTVGPDTPQVFVGPTSLDPPPGYAKFDLPYLSSIDHNRVERRVDKLPFFVAPLSFDPPTGYSKIPFPAPHIGSVVVNTLDNTLDPTKDRDDPNPNPTPLIEPNSYLDGLDAVSDSTTPSYEPQTTITYPEQPSSTPKYEQTYSTPSVGYSSGSRFRFRQFYADGKPASVIGTSYYDEQKAATRKDKYYIDEGSRTTEIPAQSGNVGSVGRAEEVSYSTTPAFKEETMAGHQEPSDQLALINEQLAQQREKYNNGGQYGEHKVSGGQAGSLNGEIASGDVNDVRDSVGPTQYSLPAELPAISPHLPGLVNSLLDKNEAKLYTTSTTTSTTTTTTTTQRIPTTTYRPRSRQRSRLVSTRPRTTTETTPSSRTNVDRNRRPYNRSRSRFTTTTEEYHESAYEPTRSKIPETTVRYNGEHRRPTSRTHKYRNRDKISQQSEVQNKQTQQTYDTISHSDSNLPTSNGFLQQTGPDSSNLRHFDSSSNLNDYTPENYPSTTVSTTENYPSFHEVTVNHGSALISEDYSRSQSYPQPIQEDYRSTVEQVGIEKSPVNGFNYQAQNGEPLDQRLLERTKDYQLDGKVENGYEVSTTVDPTRLRTSEEQRYSSVYDANVPQTQPEYSLTGQDNLHHAENEKIQTGVIDSNPNEQPIFIPLPENKQEDYELSLSSTELPLLDITTDTPTTSTTPVIIRQRVRGRIGTRLHHEPSVQTRNKGSQDEQRTRSRPRTPSHGSQVQTDGNEYIKIHALQQQRLVATTTPPPSTTTTTVSSTEEDIDYGFIRPPNFRPVHPVDNRFQQPITYRPHFSEVPQQSLLLNEDETALESSPPHSQLLKNRQKYQPTPNRRPSTKATTVPPSTTTMEAVTTTEKIPVATVLPDDMIYTVKSKSRPDEAKEIRVRGRIRRPGRKRVTTTSTTESVLEAHNELPLDENYPPIRPQAVTTEHQQTVYSDNYNNNGGFSDGARNPTGQQFYETSSENYPPEFILNFGNDPSQPVQRDEYDQAQLGSDAARKYGQASRPSTSAVDNRRTTADIYGAESQWSTKLTRTSFQPSFSINQVSSGEASKVSQAWSNDGSSKNVDLPEIITAPPEPSSVTLIVSSDDKRVEEEKKEEEEEDESTLMGTTMFGMKTQDHTERTNSTASIDAAAMEEKRSGVDAETMENSTKQLMTSMDLERVEWKRENSTGVKKISRRRKVRVRVRPAADDFVTAESQHFNSALNGLFRDQHKYDRQSKPFASPQKSIARPLITDILKNDEPTEAAWTVHPTTTTTPIPIEHAEETTEIQIATIPTASKPEETTRFDDLFVKVAKKPQDAAKMKEEKKERKKEVEGETETWEWSKKWNQKTVENAVNFVAGKYRGKEMDGNDTLNELSRELAEKLAANQKEAKRKNDIMESASESGEEGRELLRNENFNHPKNHRVKWSEVRYPSAFEQSKASNWKHDSGKTKSGTPSIPGLVTRNEGDTSVNALSDYVQAIFDTMKSAEEGTNTATNTESTDEITTTVLPPSNTLHLPDRSNGEKLAMKDDDEASRTTTRAIFEEVGGNEATEPTANADATTTISGRIDAISNDAATSSSAENNSTTVPPLSASLNPALSSNSTESILGKVLRTSTTTKVSHMTEICYRGRCVMTRPSRDDRFR</sequence>
<feature type="region of interest" description="Disordered" evidence="2">
    <location>
        <begin position="1235"/>
        <end position="1255"/>
    </location>
</feature>
<dbReference type="Proteomes" id="UP000242457">
    <property type="component" value="Unassembled WGS sequence"/>
</dbReference>
<evidence type="ECO:0000313" key="3">
    <source>
        <dbReference type="EMBL" id="PBC32859.1"/>
    </source>
</evidence>
<feature type="compositionally biased region" description="Basic and acidic residues" evidence="2">
    <location>
        <begin position="878"/>
        <end position="892"/>
    </location>
</feature>
<protein>
    <submittedName>
        <fullName evidence="3">Reticulocyte-binding protein</fullName>
    </submittedName>
</protein>
<feature type="region of interest" description="Disordered" evidence="2">
    <location>
        <begin position="370"/>
        <end position="393"/>
    </location>
</feature>
<feature type="region of interest" description="Disordered" evidence="2">
    <location>
        <begin position="2052"/>
        <end position="2078"/>
    </location>
</feature>
<evidence type="ECO:0000256" key="1">
    <source>
        <dbReference type="SAM" id="Coils"/>
    </source>
</evidence>
<dbReference type="InterPro" id="IPR051700">
    <property type="entry name" value="STE20_Ser-Thr_kinase"/>
</dbReference>
<feature type="compositionally biased region" description="Polar residues" evidence="2">
    <location>
        <begin position="1305"/>
        <end position="1328"/>
    </location>
</feature>
<feature type="region of interest" description="Disordered" evidence="2">
    <location>
        <begin position="1965"/>
        <end position="2013"/>
    </location>
</feature>
<dbReference type="OrthoDB" id="6382824at2759"/>
<dbReference type="GO" id="GO:0005829">
    <property type="term" value="C:cytosol"/>
    <property type="evidence" value="ECO:0007669"/>
    <property type="project" value="TreeGrafter"/>
</dbReference>
<feature type="compositionally biased region" description="Low complexity" evidence="2">
    <location>
        <begin position="1967"/>
        <end position="1984"/>
    </location>
</feature>
<feature type="region of interest" description="Disordered" evidence="2">
    <location>
        <begin position="285"/>
        <end position="307"/>
    </location>
</feature>
<name>A0A2A3EP01_APICC</name>
<feature type="compositionally biased region" description="Basic residues" evidence="2">
    <location>
        <begin position="906"/>
        <end position="915"/>
    </location>
</feature>
<feature type="compositionally biased region" description="Polar residues" evidence="2">
    <location>
        <begin position="1448"/>
        <end position="1460"/>
    </location>
</feature>
<feature type="compositionally biased region" description="Basic residues" evidence="2">
    <location>
        <begin position="421"/>
        <end position="431"/>
    </location>
</feature>
<feature type="compositionally biased region" description="Basic and acidic residues" evidence="2">
    <location>
        <begin position="1994"/>
        <end position="2006"/>
    </location>
</feature>